<comment type="cofactor">
    <cofactor evidence="1">
        <name>Mg(2+)</name>
        <dbReference type="ChEBI" id="CHEBI:18420"/>
    </cofactor>
</comment>
<dbReference type="AlphaFoldDB" id="A0A395RA75"/>
<protein>
    <recommendedName>
        <fullName evidence="3">diguanylate cyclase</fullName>
        <ecNumber evidence="3">2.7.7.65</ecNumber>
    </recommendedName>
</protein>
<dbReference type="Pfam" id="PF07696">
    <property type="entry name" value="7TMR-DISMED2"/>
    <property type="match status" value="1"/>
</dbReference>
<evidence type="ECO:0000256" key="5">
    <source>
        <dbReference type="SAM" id="Phobius"/>
    </source>
</evidence>
<dbReference type="PROSITE" id="PS50887">
    <property type="entry name" value="GGDEF"/>
    <property type="match status" value="1"/>
</dbReference>
<dbReference type="Gene3D" id="2.60.40.2380">
    <property type="match status" value="1"/>
</dbReference>
<reference evidence="7 8" key="1">
    <citation type="journal article" date="2018" name="Syst. Appl. Microbiol.">
        <title>Pseudomonas gallaeciensis sp. nov., isolated from crude-oil-contaminated intertidal sand samples after the Prestige oil spill.</title>
        <authorList>
            <person name="Mulet M."/>
            <person name="Sanchez D."/>
            <person name="Rodriguez A.C."/>
            <person name="Nogales B."/>
            <person name="Bosch R."/>
            <person name="Busquets A."/>
            <person name="Gomila M."/>
            <person name="Lalucat J."/>
            <person name="Garcia-Valdes E."/>
        </authorList>
    </citation>
    <scope>NUCLEOTIDE SEQUENCE [LARGE SCALE GENOMIC DNA]</scope>
    <source>
        <strain evidence="7 8">V113</strain>
    </source>
</reference>
<dbReference type="RefSeq" id="WP_118129768.1">
    <property type="nucleotide sequence ID" value="NZ_LMAZ01000001.1"/>
</dbReference>
<dbReference type="GO" id="GO:0005886">
    <property type="term" value="C:plasma membrane"/>
    <property type="evidence" value="ECO:0007669"/>
    <property type="project" value="UniProtKB-SubCell"/>
</dbReference>
<comment type="caution">
    <text evidence="7">The sequence shown here is derived from an EMBL/GenBank/DDBJ whole genome shotgun (WGS) entry which is preliminary data.</text>
</comment>
<keyword evidence="5" id="KW-0812">Transmembrane</keyword>
<comment type="catalytic activity">
    <reaction evidence="4">
        <text>2 GTP = 3',3'-c-di-GMP + 2 diphosphate</text>
        <dbReference type="Rhea" id="RHEA:24898"/>
        <dbReference type="ChEBI" id="CHEBI:33019"/>
        <dbReference type="ChEBI" id="CHEBI:37565"/>
        <dbReference type="ChEBI" id="CHEBI:58805"/>
        <dbReference type="EC" id="2.7.7.65"/>
    </reaction>
</comment>
<feature type="transmembrane region" description="Helical" evidence="5">
    <location>
        <begin position="331"/>
        <end position="353"/>
    </location>
</feature>
<feature type="transmembrane region" description="Helical" evidence="5">
    <location>
        <begin position="244"/>
        <end position="265"/>
    </location>
</feature>
<evidence type="ECO:0000259" key="6">
    <source>
        <dbReference type="PROSITE" id="PS50887"/>
    </source>
</evidence>
<dbReference type="EC" id="2.7.7.65" evidence="3"/>
<evidence type="ECO:0000256" key="4">
    <source>
        <dbReference type="ARBA" id="ARBA00034247"/>
    </source>
</evidence>
<dbReference type="InterPro" id="IPR000160">
    <property type="entry name" value="GGDEF_dom"/>
</dbReference>
<feature type="transmembrane region" description="Helical" evidence="5">
    <location>
        <begin position="306"/>
        <end position="322"/>
    </location>
</feature>
<keyword evidence="5" id="KW-0472">Membrane</keyword>
<comment type="subcellular location">
    <subcellularLocation>
        <location evidence="2">Cell inner membrane</location>
    </subcellularLocation>
</comment>
<dbReference type="CDD" id="cd01949">
    <property type="entry name" value="GGDEF"/>
    <property type="match status" value="1"/>
</dbReference>
<dbReference type="GO" id="GO:0043709">
    <property type="term" value="P:cell adhesion involved in single-species biofilm formation"/>
    <property type="evidence" value="ECO:0007669"/>
    <property type="project" value="TreeGrafter"/>
</dbReference>
<dbReference type="PANTHER" id="PTHR45138">
    <property type="entry name" value="REGULATORY COMPONENTS OF SENSORY TRANSDUCTION SYSTEM"/>
    <property type="match status" value="1"/>
</dbReference>
<dbReference type="InterPro" id="IPR011622">
    <property type="entry name" value="7TMR_DISM_rcpt_extracell_dom2"/>
</dbReference>
<dbReference type="Proteomes" id="UP000265411">
    <property type="component" value="Unassembled WGS sequence"/>
</dbReference>
<keyword evidence="8" id="KW-1185">Reference proteome</keyword>
<dbReference type="Pfam" id="PF07695">
    <property type="entry name" value="7TMR-DISM_7TM"/>
    <property type="match status" value="1"/>
</dbReference>
<proteinExistence type="predicted"/>
<evidence type="ECO:0000256" key="3">
    <source>
        <dbReference type="ARBA" id="ARBA00012528"/>
    </source>
</evidence>
<feature type="domain" description="GGDEF" evidence="6">
    <location>
        <begin position="430"/>
        <end position="564"/>
    </location>
</feature>
<dbReference type="InterPro" id="IPR050469">
    <property type="entry name" value="Diguanylate_Cyclase"/>
</dbReference>
<dbReference type="InterPro" id="IPR029787">
    <property type="entry name" value="Nucleotide_cyclase"/>
</dbReference>
<dbReference type="NCBIfam" id="TIGR00254">
    <property type="entry name" value="GGDEF"/>
    <property type="match status" value="1"/>
</dbReference>
<dbReference type="SMART" id="SM00267">
    <property type="entry name" value="GGDEF"/>
    <property type="match status" value="1"/>
</dbReference>
<dbReference type="PANTHER" id="PTHR45138:SF9">
    <property type="entry name" value="DIGUANYLATE CYCLASE DGCM-RELATED"/>
    <property type="match status" value="1"/>
</dbReference>
<dbReference type="EMBL" id="LMAZ01000001">
    <property type="protein sequence ID" value="RGP57034.1"/>
    <property type="molecule type" value="Genomic_DNA"/>
</dbReference>
<feature type="transmembrane region" description="Helical" evidence="5">
    <location>
        <begin position="277"/>
        <end position="294"/>
    </location>
</feature>
<evidence type="ECO:0000313" key="8">
    <source>
        <dbReference type="Proteomes" id="UP000265411"/>
    </source>
</evidence>
<organism evidence="7 8">
    <name type="scientific">Pseudomonas abyssi</name>
    <dbReference type="NCBI Taxonomy" id="170540"/>
    <lineage>
        <taxon>Bacteria</taxon>
        <taxon>Pseudomonadati</taxon>
        <taxon>Pseudomonadota</taxon>
        <taxon>Gammaproteobacteria</taxon>
        <taxon>Pseudomonadales</taxon>
        <taxon>Pseudomonadaceae</taxon>
        <taxon>Pseudomonas</taxon>
    </lineage>
</organism>
<evidence type="ECO:0000313" key="7">
    <source>
        <dbReference type="EMBL" id="RGP57034.1"/>
    </source>
</evidence>
<keyword evidence="5" id="KW-1133">Transmembrane helix</keyword>
<feature type="transmembrane region" description="Helical" evidence="5">
    <location>
        <begin position="212"/>
        <end position="232"/>
    </location>
</feature>
<feature type="transmembrane region" description="Helical" evidence="5">
    <location>
        <begin position="359"/>
        <end position="380"/>
    </location>
</feature>
<feature type="transmembrane region" description="Helical" evidence="5">
    <location>
        <begin position="185"/>
        <end position="205"/>
    </location>
</feature>
<dbReference type="GO" id="GO:0052621">
    <property type="term" value="F:diguanylate cyclase activity"/>
    <property type="evidence" value="ECO:0007669"/>
    <property type="project" value="UniProtKB-EC"/>
</dbReference>
<dbReference type="InterPro" id="IPR011623">
    <property type="entry name" value="7TMR_DISM_rcpt_extracell_dom1"/>
</dbReference>
<evidence type="ECO:0000256" key="1">
    <source>
        <dbReference type="ARBA" id="ARBA00001946"/>
    </source>
</evidence>
<gene>
    <name evidence="7" type="ORF">ASB58_06780</name>
</gene>
<dbReference type="Pfam" id="PF00990">
    <property type="entry name" value="GGDEF"/>
    <property type="match status" value="1"/>
</dbReference>
<dbReference type="InterPro" id="IPR043128">
    <property type="entry name" value="Rev_trsase/Diguanyl_cyclase"/>
</dbReference>
<dbReference type="OrthoDB" id="5289013at2"/>
<sequence length="568" mass="63622">MGLSRTLPILMLVLLVFSGVALAEPRVTLQSPEVNLTSFRIGYYIDESQTLGFEDVRQQSFKETSSTTTLGTNARVTWFRIPLDNQTRQQMALNVHLPHAYHVRSVAFYQERDGQLVHSDLLDLENVGASKLMFRGNAVYPITLPANSSTTLYVRSDAYSHQWFALEIFDQEHSRRALVGVSNDIALLVGMMIALVFYNLLLYLATSKIENIYYSCYLISGLLWIALSYGLVASLFDVYGHEVFMLNISLITMPIFLLLFMMAIFETRQHYPIEHRFLQAVLIPLCAMFVWGLFDISGALKPASSMALIMMTVTLSVCVSLLRKGHPLAKYFLVGHCLFVIFNALAVLFYKGLIEPSYLASHGTGLGIMLEALMLAFIISHRIKILEDIRASQEELKEQASTDPLTRLHNRRYFSSEADFLLALCREQKRPMAVMIADIDHFKRVNDTWGHPVGDKVIVRIAQTLKSCCRSRDLLARFGGEEFVILLPDADLRQAALCAERIRATVAKTAFQMVDGETAHVSMSIGVALIDVEQDSIQSALDRADQALYAAKQDGRNRVAIAEVGAAA</sequence>
<accession>A0A395RA75</accession>
<dbReference type="FunFam" id="3.30.70.270:FF:000001">
    <property type="entry name" value="Diguanylate cyclase domain protein"/>
    <property type="match status" value="1"/>
</dbReference>
<dbReference type="Gene3D" id="3.30.70.270">
    <property type="match status" value="1"/>
</dbReference>
<dbReference type="SUPFAM" id="SSF55073">
    <property type="entry name" value="Nucleotide cyclase"/>
    <property type="match status" value="1"/>
</dbReference>
<name>A0A395RA75_9PSED</name>
<evidence type="ECO:0000256" key="2">
    <source>
        <dbReference type="ARBA" id="ARBA00004533"/>
    </source>
</evidence>
<dbReference type="GO" id="GO:1902201">
    <property type="term" value="P:negative regulation of bacterial-type flagellum-dependent cell motility"/>
    <property type="evidence" value="ECO:0007669"/>
    <property type="project" value="TreeGrafter"/>
</dbReference>